<evidence type="ECO:0000313" key="2">
    <source>
        <dbReference type="Proteomes" id="UP001160130"/>
    </source>
</evidence>
<gene>
    <name evidence="1" type="ORF">M2272_002684</name>
</gene>
<protein>
    <submittedName>
        <fullName evidence="1">NADPH:quinone reductase-like Zn-dependent oxidoreductase</fullName>
    </submittedName>
</protein>
<keyword evidence="2" id="KW-1185">Reference proteome</keyword>
<dbReference type="RefSeq" id="WP_280832632.1">
    <property type="nucleotide sequence ID" value="NZ_JARXVE010000003.1"/>
</dbReference>
<sequence length="96" mass="10734">MRRIRRRLYRSTQLVRSGGALVTVAEPPRVRREDTRSDFFVVESGRNQLTGLERRLRDGRLQLLIGAIAPLAQASAAFDLAHRVPGKTIIEVNIGA</sequence>
<dbReference type="EMBL" id="JARXVE010000003">
    <property type="protein sequence ID" value="MDH6196044.1"/>
    <property type="molecule type" value="Genomic_DNA"/>
</dbReference>
<organism evidence="1 2">
    <name type="scientific">Mycolicibacterium frederiksbergense</name>
    <dbReference type="NCBI Taxonomy" id="117567"/>
    <lineage>
        <taxon>Bacteria</taxon>
        <taxon>Bacillati</taxon>
        <taxon>Actinomycetota</taxon>
        <taxon>Actinomycetes</taxon>
        <taxon>Mycobacteriales</taxon>
        <taxon>Mycobacteriaceae</taxon>
        <taxon>Mycolicibacterium</taxon>
    </lineage>
</organism>
<proteinExistence type="predicted"/>
<reference evidence="1 2" key="1">
    <citation type="submission" date="2023-04" db="EMBL/GenBank/DDBJ databases">
        <title>Forest soil microbial communities from Buena Vista Peninsula, Colon Province, Panama.</title>
        <authorList>
            <person name="Bouskill N."/>
        </authorList>
    </citation>
    <scope>NUCLEOTIDE SEQUENCE [LARGE SCALE GENOMIC DNA]</scope>
    <source>
        <strain evidence="1 2">AC80</strain>
    </source>
</reference>
<dbReference type="Proteomes" id="UP001160130">
    <property type="component" value="Unassembled WGS sequence"/>
</dbReference>
<name>A0ABT6KZC4_9MYCO</name>
<comment type="caution">
    <text evidence="1">The sequence shown here is derived from an EMBL/GenBank/DDBJ whole genome shotgun (WGS) entry which is preliminary data.</text>
</comment>
<accession>A0ABT6KZC4</accession>
<evidence type="ECO:0000313" key="1">
    <source>
        <dbReference type="EMBL" id="MDH6196044.1"/>
    </source>
</evidence>